<evidence type="ECO:0000313" key="1">
    <source>
        <dbReference type="EMBL" id="KAJ0082500.1"/>
    </source>
</evidence>
<proteinExistence type="predicted"/>
<protein>
    <submittedName>
        <fullName evidence="1">Uncharacterized protein</fullName>
    </submittedName>
</protein>
<reference evidence="2" key="1">
    <citation type="journal article" date="2023" name="G3 (Bethesda)">
        <title>Genome assembly and association tests identify interacting loci associated with vigor, precocity, and sex in interspecific pistachio rootstocks.</title>
        <authorList>
            <person name="Palmer W."/>
            <person name="Jacygrad E."/>
            <person name="Sagayaradj S."/>
            <person name="Cavanaugh K."/>
            <person name="Han R."/>
            <person name="Bertier L."/>
            <person name="Beede B."/>
            <person name="Kafkas S."/>
            <person name="Golino D."/>
            <person name="Preece J."/>
            <person name="Michelmore R."/>
        </authorList>
    </citation>
    <scope>NUCLEOTIDE SEQUENCE [LARGE SCALE GENOMIC DNA]</scope>
</reference>
<evidence type="ECO:0000313" key="2">
    <source>
        <dbReference type="Proteomes" id="UP001164250"/>
    </source>
</evidence>
<name>A0ACC1A8D1_9ROSI</name>
<dbReference type="Proteomes" id="UP001164250">
    <property type="component" value="Chromosome 12"/>
</dbReference>
<organism evidence="1 2">
    <name type="scientific">Pistacia atlantica</name>
    <dbReference type="NCBI Taxonomy" id="434234"/>
    <lineage>
        <taxon>Eukaryota</taxon>
        <taxon>Viridiplantae</taxon>
        <taxon>Streptophyta</taxon>
        <taxon>Embryophyta</taxon>
        <taxon>Tracheophyta</taxon>
        <taxon>Spermatophyta</taxon>
        <taxon>Magnoliopsida</taxon>
        <taxon>eudicotyledons</taxon>
        <taxon>Gunneridae</taxon>
        <taxon>Pentapetalae</taxon>
        <taxon>rosids</taxon>
        <taxon>malvids</taxon>
        <taxon>Sapindales</taxon>
        <taxon>Anacardiaceae</taxon>
        <taxon>Pistacia</taxon>
    </lineage>
</organism>
<gene>
    <name evidence="1" type="ORF">Patl1_11622</name>
</gene>
<dbReference type="EMBL" id="CM047908">
    <property type="protein sequence ID" value="KAJ0082500.1"/>
    <property type="molecule type" value="Genomic_DNA"/>
</dbReference>
<sequence>MRKHLFIFHKSKNFTSDYEIRIPSTVPINHYFDPEG</sequence>
<comment type="caution">
    <text evidence="1">The sequence shown here is derived from an EMBL/GenBank/DDBJ whole genome shotgun (WGS) entry which is preliminary data.</text>
</comment>
<keyword evidence="2" id="KW-1185">Reference proteome</keyword>
<accession>A0ACC1A8D1</accession>